<accession>A0AAN1IDX5</accession>
<dbReference type="Proteomes" id="UP000232609">
    <property type="component" value="Chromosome"/>
</dbReference>
<name>A0AAN1IDX5_BIFBR</name>
<proteinExistence type="predicted"/>
<gene>
    <name evidence="1" type="ORF">NRBB51_1473</name>
</gene>
<sequence length="100" mass="11035">MDGNRYPLSKFQSTLPGWGATDGTDKQFIAREFQSTLPGWGATGRIGTWVWTIIFQSTLPGWGATHGRTPIEVFFFISIHAPRMGSDLRHFGGGRGDACF</sequence>
<dbReference type="AlphaFoldDB" id="A0AAN1IDX5"/>
<organism evidence="1 2">
    <name type="scientific">Bifidobacterium breve</name>
    <dbReference type="NCBI Taxonomy" id="1685"/>
    <lineage>
        <taxon>Bacteria</taxon>
        <taxon>Bacillati</taxon>
        <taxon>Actinomycetota</taxon>
        <taxon>Actinomycetes</taxon>
        <taxon>Bifidobacteriales</taxon>
        <taxon>Bifidobacteriaceae</taxon>
        <taxon>Bifidobacterium</taxon>
    </lineage>
</organism>
<protein>
    <submittedName>
        <fullName evidence="1">Uncharacterized protein</fullName>
    </submittedName>
</protein>
<reference evidence="1 2" key="1">
    <citation type="submission" date="2017-05" db="EMBL/GenBank/DDBJ databases">
        <title>Comparative genomics and methylome analysis of the gut commensal Bifidobacterium breve.</title>
        <authorList>
            <person name="Bottacini F."/>
            <person name="Morrissey R."/>
            <person name="Roberts R.J."/>
            <person name="James K."/>
            <person name="van Breen J."/>
            <person name="Egan M."/>
            <person name="Lambert J."/>
            <person name="van Limpt K."/>
            <person name="Stanton C."/>
            <person name="Knol J."/>
            <person name="O' Connell Motherway M."/>
            <person name="van Sinderen D."/>
        </authorList>
    </citation>
    <scope>NUCLEOTIDE SEQUENCE [LARGE SCALE GENOMIC DNA]</scope>
    <source>
        <strain evidence="1 2">NRBB51</strain>
    </source>
</reference>
<evidence type="ECO:0000313" key="2">
    <source>
        <dbReference type="Proteomes" id="UP000232609"/>
    </source>
</evidence>
<dbReference type="EMBL" id="CP021392">
    <property type="protein sequence ID" value="AUD81557.1"/>
    <property type="molecule type" value="Genomic_DNA"/>
</dbReference>
<evidence type="ECO:0000313" key="1">
    <source>
        <dbReference type="EMBL" id="AUD81557.1"/>
    </source>
</evidence>